<proteinExistence type="predicted"/>
<dbReference type="InterPro" id="IPR016032">
    <property type="entry name" value="Sig_transdc_resp-reg_C-effctor"/>
</dbReference>
<dbReference type="Proteomes" id="UP001501337">
    <property type="component" value="Unassembled WGS sequence"/>
</dbReference>
<accession>A0ABP7NW18</accession>
<dbReference type="PANTHER" id="PTHR43214:SF3">
    <property type="entry name" value="RESPONSE REGULATOR UVRY"/>
    <property type="match status" value="1"/>
</dbReference>
<dbReference type="InterPro" id="IPR001789">
    <property type="entry name" value="Sig_transdc_resp-reg_receiver"/>
</dbReference>
<evidence type="ECO:0000256" key="3">
    <source>
        <dbReference type="ARBA" id="ARBA00023015"/>
    </source>
</evidence>
<gene>
    <name evidence="9" type="primary">uvrY</name>
    <name evidence="9" type="ORF">GCM10022278_11580</name>
</gene>
<dbReference type="SUPFAM" id="SSF52172">
    <property type="entry name" value="CheY-like"/>
    <property type="match status" value="1"/>
</dbReference>
<keyword evidence="5" id="KW-0804">Transcription</keyword>
<keyword evidence="10" id="KW-1185">Reference proteome</keyword>
<dbReference type="RefSeq" id="WP_344804238.1">
    <property type="nucleotide sequence ID" value="NZ_BAABBO010000007.1"/>
</dbReference>
<dbReference type="PROSITE" id="PS00622">
    <property type="entry name" value="HTH_LUXR_1"/>
    <property type="match status" value="1"/>
</dbReference>
<sequence>MIRVLIADDHDLVRAGLARMLEDEPGIEVVGQADSGEQAISFVREHAVDIILMDIRMPGMGGLEAIKRLQRLDDSVRVIVVTAVEEDPYPSRVLKSGASAYITKGADLREMIKAIRLVHSGQRYISPDIAQKMALKPFHGSAADNPFSTLSEREMQIAVMVVSCKKVQDISDHLCLSPKTINTYRYRLFEKLGISSDVELTLLAVRHGIVDESKVEGF</sequence>
<dbReference type="SUPFAM" id="SSF46894">
    <property type="entry name" value="C-terminal effector domain of the bipartite response regulators"/>
    <property type="match status" value="1"/>
</dbReference>
<protein>
    <submittedName>
        <fullName evidence="9">UvrY/SirA/GacA family response regulator transcription factor</fullName>
    </submittedName>
</protein>
<dbReference type="InterPro" id="IPR000792">
    <property type="entry name" value="Tscrpt_reg_LuxR_C"/>
</dbReference>
<dbReference type="NCBIfam" id="NF007018">
    <property type="entry name" value="PRK09483.1"/>
    <property type="match status" value="1"/>
</dbReference>
<dbReference type="CDD" id="cd06170">
    <property type="entry name" value="LuxR_C_like"/>
    <property type="match status" value="1"/>
</dbReference>
<keyword evidence="3" id="KW-0805">Transcription regulation</keyword>
<name>A0ABP7NW18_9GAMM</name>
<evidence type="ECO:0000256" key="4">
    <source>
        <dbReference type="ARBA" id="ARBA00023125"/>
    </source>
</evidence>
<feature type="modified residue" description="4-aspartylphosphate" evidence="6">
    <location>
        <position position="54"/>
    </location>
</feature>
<dbReference type="InterPro" id="IPR058245">
    <property type="entry name" value="NreC/VraR/RcsB-like_REC"/>
</dbReference>
<dbReference type="PROSITE" id="PS50043">
    <property type="entry name" value="HTH_LUXR_2"/>
    <property type="match status" value="1"/>
</dbReference>
<feature type="domain" description="HTH luxR-type" evidence="7">
    <location>
        <begin position="143"/>
        <end position="208"/>
    </location>
</feature>
<dbReference type="SMART" id="SM00421">
    <property type="entry name" value="HTH_LUXR"/>
    <property type="match status" value="1"/>
</dbReference>
<feature type="domain" description="Response regulatory" evidence="8">
    <location>
        <begin position="3"/>
        <end position="119"/>
    </location>
</feature>
<keyword evidence="1 6" id="KW-0597">Phosphoprotein</keyword>
<dbReference type="Pfam" id="PF00072">
    <property type="entry name" value="Response_reg"/>
    <property type="match status" value="1"/>
</dbReference>
<keyword evidence="2" id="KW-0902">Two-component regulatory system</keyword>
<dbReference type="SMART" id="SM00448">
    <property type="entry name" value="REC"/>
    <property type="match status" value="1"/>
</dbReference>
<evidence type="ECO:0000259" key="8">
    <source>
        <dbReference type="PROSITE" id="PS50110"/>
    </source>
</evidence>
<dbReference type="PROSITE" id="PS50110">
    <property type="entry name" value="RESPONSE_REGULATORY"/>
    <property type="match status" value="1"/>
</dbReference>
<evidence type="ECO:0000313" key="9">
    <source>
        <dbReference type="EMBL" id="GAA3954628.1"/>
    </source>
</evidence>
<comment type="caution">
    <text evidence="9">The sequence shown here is derived from an EMBL/GenBank/DDBJ whole genome shotgun (WGS) entry which is preliminary data.</text>
</comment>
<keyword evidence="4" id="KW-0238">DNA-binding</keyword>
<dbReference type="PANTHER" id="PTHR43214">
    <property type="entry name" value="TWO-COMPONENT RESPONSE REGULATOR"/>
    <property type="match status" value="1"/>
</dbReference>
<evidence type="ECO:0000256" key="5">
    <source>
        <dbReference type="ARBA" id="ARBA00023163"/>
    </source>
</evidence>
<evidence type="ECO:0000256" key="1">
    <source>
        <dbReference type="ARBA" id="ARBA00022553"/>
    </source>
</evidence>
<organism evidence="9 10">
    <name type="scientific">Allohahella marinimesophila</name>
    <dbReference type="NCBI Taxonomy" id="1054972"/>
    <lineage>
        <taxon>Bacteria</taxon>
        <taxon>Pseudomonadati</taxon>
        <taxon>Pseudomonadota</taxon>
        <taxon>Gammaproteobacteria</taxon>
        <taxon>Oceanospirillales</taxon>
        <taxon>Hahellaceae</taxon>
        <taxon>Allohahella</taxon>
    </lineage>
</organism>
<dbReference type="InterPro" id="IPR011006">
    <property type="entry name" value="CheY-like_superfamily"/>
</dbReference>
<evidence type="ECO:0000256" key="2">
    <source>
        <dbReference type="ARBA" id="ARBA00023012"/>
    </source>
</evidence>
<evidence type="ECO:0000259" key="7">
    <source>
        <dbReference type="PROSITE" id="PS50043"/>
    </source>
</evidence>
<evidence type="ECO:0000256" key="6">
    <source>
        <dbReference type="PROSITE-ProRule" id="PRU00169"/>
    </source>
</evidence>
<dbReference type="EMBL" id="BAABBO010000007">
    <property type="protein sequence ID" value="GAA3954628.1"/>
    <property type="molecule type" value="Genomic_DNA"/>
</dbReference>
<dbReference type="Gene3D" id="3.40.50.2300">
    <property type="match status" value="1"/>
</dbReference>
<dbReference type="CDD" id="cd17535">
    <property type="entry name" value="REC_NarL-like"/>
    <property type="match status" value="1"/>
</dbReference>
<dbReference type="InterPro" id="IPR039420">
    <property type="entry name" value="WalR-like"/>
</dbReference>
<dbReference type="Pfam" id="PF00196">
    <property type="entry name" value="GerE"/>
    <property type="match status" value="1"/>
</dbReference>
<reference evidence="10" key="1">
    <citation type="journal article" date="2019" name="Int. J. Syst. Evol. Microbiol.">
        <title>The Global Catalogue of Microorganisms (GCM) 10K type strain sequencing project: providing services to taxonomists for standard genome sequencing and annotation.</title>
        <authorList>
            <consortium name="The Broad Institute Genomics Platform"/>
            <consortium name="The Broad Institute Genome Sequencing Center for Infectious Disease"/>
            <person name="Wu L."/>
            <person name="Ma J."/>
        </authorList>
    </citation>
    <scope>NUCLEOTIDE SEQUENCE [LARGE SCALE GENOMIC DNA]</scope>
    <source>
        <strain evidence="10">JCM 17555</strain>
    </source>
</reference>
<evidence type="ECO:0000313" key="10">
    <source>
        <dbReference type="Proteomes" id="UP001501337"/>
    </source>
</evidence>